<dbReference type="AlphaFoldDB" id="A0A2V2UP26"/>
<dbReference type="VEuPathDB" id="TriTrypDB:TcCL_ESM11742"/>
<comment type="caution">
    <text evidence="1">The sequence shown here is derived from an EMBL/GenBank/DDBJ whole genome shotgun (WGS) entry which is preliminary data.</text>
</comment>
<evidence type="ECO:0000313" key="1">
    <source>
        <dbReference type="EMBL" id="PWU84578.1"/>
    </source>
</evidence>
<dbReference type="VEuPathDB" id="TriTrypDB:C4B63_216g30"/>
<dbReference type="VEuPathDB" id="TriTrypDB:C3747_8g197"/>
<protein>
    <submittedName>
        <fullName evidence="1">Uncharacterized protein</fullName>
    </submittedName>
</protein>
<dbReference type="VEuPathDB" id="TriTrypDB:TcG_12233"/>
<dbReference type="VEuPathDB" id="TriTrypDB:Tc_MARK_6821"/>
<gene>
    <name evidence="1" type="ORF">C4B63_216g30</name>
</gene>
<reference evidence="1 2" key="1">
    <citation type="journal article" date="2018" name="Microb. Genom.">
        <title>Expanding an expanded genome: long-read sequencing of Trypanosoma cruzi.</title>
        <authorList>
            <person name="Berna L."/>
            <person name="Rodriguez M."/>
            <person name="Chiribao M.L."/>
            <person name="Parodi-Talice A."/>
            <person name="Pita S."/>
            <person name="Rijo G."/>
            <person name="Alvarez-Valin F."/>
            <person name="Robello C."/>
        </authorList>
    </citation>
    <scope>NUCLEOTIDE SEQUENCE [LARGE SCALE GENOMIC DNA]</scope>
    <source>
        <strain evidence="1 2">Dm28c</strain>
    </source>
</reference>
<evidence type="ECO:0000313" key="2">
    <source>
        <dbReference type="Proteomes" id="UP000246121"/>
    </source>
</evidence>
<dbReference type="Proteomes" id="UP000246121">
    <property type="component" value="Unassembled WGS sequence"/>
</dbReference>
<sequence>MSLALWSMSALETTPPRHPRRHRSLVVLIDFLTAGDTINHGKLFGMFDRLPRLGPRTKRRLHNYLRGRRVGVCTRERHFRKQLASAGAPQGGVPGPQLSLYCVDDLLRRLAASILPPHSCTLTHSHLLPQVRTSMHVLRQCDRSCLLWPHGLPSTA</sequence>
<organism evidence="1 2">
    <name type="scientific">Trypanosoma cruzi</name>
    <dbReference type="NCBI Taxonomy" id="5693"/>
    <lineage>
        <taxon>Eukaryota</taxon>
        <taxon>Discoba</taxon>
        <taxon>Euglenozoa</taxon>
        <taxon>Kinetoplastea</taxon>
        <taxon>Metakinetoplastina</taxon>
        <taxon>Trypanosomatida</taxon>
        <taxon>Trypanosomatidae</taxon>
        <taxon>Trypanosoma</taxon>
        <taxon>Schizotrypanum</taxon>
    </lineage>
</organism>
<accession>A0A2V2UP26</accession>
<proteinExistence type="predicted"/>
<name>A0A2V2UP26_TRYCR</name>
<dbReference type="EMBL" id="PRFA01000216">
    <property type="protein sequence ID" value="PWU84578.1"/>
    <property type="molecule type" value="Genomic_DNA"/>
</dbReference>
<dbReference type="VEuPathDB" id="TriTrypDB:ECC02_012026"/>